<feature type="transmembrane region" description="Helical" evidence="1">
    <location>
        <begin position="38"/>
        <end position="59"/>
    </location>
</feature>
<feature type="domain" description="Nucleoside transporter/FeoB GTPase Gate" evidence="2">
    <location>
        <begin position="42"/>
        <end position="151"/>
    </location>
</feature>
<gene>
    <name evidence="3" type="ORF">H9746_06285</name>
</gene>
<dbReference type="Proteomes" id="UP000886808">
    <property type="component" value="Unassembled WGS sequence"/>
</dbReference>
<evidence type="ECO:0000313" key="3">
    <source>
        <dbReference type="EMBL" id="HIV62430.1"/>
    </source>
</evidence>
<dbReference type="Pfam" id="PF07670">
    <property type="entry name" value="Gate"/>
    <property type="match status" value="1"/>
</dbReference>
<evidence type="ECO:0000259" key="2">
    <source>
        <dbReference type="Pfam" id="PF07670"/>
    </source>
</evidence>
<dbReference type="EMBL" id="DXIE01000035">
    <property type="protein sequence ID" value="HIV62430.1"/>
    <property type="molecule type" value="Genomic_DNA"/>
</dbReference>
<evidence type="ECO:0000313" key="4">
    <source>
        <dbReference type="Proteomes" id="UP000886808"/>
    </source>
</evidence>
<comment type="caution">
    <text evidence="3">The sequence shown here is derived from an EMBL/GenBank/DDBJ whole genome shotgun (WGS) entry which is preliminary data.</text>
</comment>
<feature type="transmembrane region" description="Helical" evidence="1">
    <location>
        <begin position="131"/>
        <end position="152"/>
    </location>
</feature>
<sequence length="195" mass="20799">MLSKLWVSFLGISFIFGVLTNRMDVVSAAYTEGAAAAIELILKIVGLMCLWSGVMEIAYESGLSRHIASLMRPLLKLLFGKASNDEKAMELISANITANMFGVSNAATPIGLQAASRLYDLSGKRGAPDSVLTLTILNTASIQIIPTTVAAIRASYGAAKPFDIMPAVWGASLCSVVTVLFLARLLKNRFPDISN</sequence>
<dbReference type="InterPro" id="IPR011642">
    <property type="entry name" value="Gate_dom"/>
</dbReference>
<dbReference type="AlphaFoldDB" id="A0A9D1TIX9"/>
<keyword evidence="1" id="KW-0812">Transmembrane</keyword>
<proteinExistence type="predicted"/>
<keyword evidence="1" id="KW-1133">Transmembrane helix</keyword>
<name>A0A9D1TIX9_9FIRM</name>
<reference evidence="3" key="2">
    <citation type="submission" date="2021-04" db="EMBL/GenBank/DDBJ databases">
        <authorList>
            <person name="Gilroy R."/>
        </authorList>
    </citation>
    <scope>NUCLEOTIDE SEQUENCE</scope>
    <source>
        <strain evidence="3">CHK193-4272</strain>
    </source>
</reference>
<evidence type="ECO:0000256" key="1">
    <source>
        <dbReference type="SAM" id="Phobius"/>
    </source>
</evidence>
<feature type="transmembrane region" description="Helical" evidence="1">
    <location>
        <begin position="164"/>
        <end position="186"/>
    </location>
</feature>
<organism evidence="3 4">
    <name type="scientific">Candidatus Butyricicoccus avistercoris</name>
    <dbReference type="NCBI Taxonomy" id="2838518"/>
    <lineage>
        <taxon>Bacteria</taxon>
        <taxon>Bacillati</taxon>
        <taxon>Bacillota</taxon>
        <taxon>Clostridia</taxon>
        <taxon>Eubacteriales</taxon>
        <taxon>Butyricicoccaceae</taxon>
        <taxon>Butyricicoccus</taxon>
    </lineage>
</organism>
<protein>
    <submittedName>
        <fullName evidence="3">Spore maturation protein A</fullName>
    </submittedName>
</protein>
<accession>A0A9D1TIX9</accession>
<keyword evidence="1" id="KW-0472">Membrane</keyword>
<reference evidence="3" key="1">
    <citation type="journal article" date="2021" name="PeerJ">
        <title>Extensive microbial diversity within the chicken gut microbiome revealed by metagenomics and culture.</title>
        <authorList>
            <person name="Gilroy R."/>
            <person name="Ravi A."/>
            <person name="Getino M."/>
            <person name="Pursley I."/>
            <person name="Horton D.L."/>
            <person name="Alikhan N.F."/>
            <person name="Baker D."/>
            <person name="Gharbi K."/>
            <person name="Hall N."/>
            <person name="Watson M."/>
            <person name="Adriaenssens E.M."/>
            <person name="Foster-Nyarko E."/>
            <person name="Jarju S."/>
            <person name="Secka A."/>
            <person name="Antonio M."/>
            <person name="Oren A."/>
            <person name="Chaudhuri R.R."/>
            <person name="La Ragione R."/>
            <person name="Hildebrand F."/>
            <person name="Pallen M.J."/>
        </authorList>
    </citation>
    <scope>NUCLEOTIDE SEQUENCE</scope>
    <source>
        <strain evidence="3">CHK193-4272</strain>
    </source>
</reference>